<dbReference type="OrthoDB" id="107551at2"/>
<dbReference type="InterPro" id="IPR008979">
    <property type="entry name" value="Galactose-bd-like_sf"/>
</dbReference>
<comment type="similarity">
    <text evidence="2">Belongs to the glycosyl hydrolase 29 family.</text>
</comment>
<comment type="caution">
    <text evidence="10">The sequence shown here is derived from an EMBL/GenBank/DDBJ whole genome shotgun (WGS) entry which is preliminary data.</text>
</comment>
<dbReference type="InterPro" id="IPR000421">
    <property type="entry name" value="FA58C"/>
</dbReference>
<keyword evidence="5" id="KW-0378">Hydrolase</keyword>
<dbReference type="GO" id="GO:0004560">
    <property type="term" value="F:alpha-L-fucosidase activity"/>
    <property type="evidence" value="ECO:0007669"/>
    <property type="project" value="InterPro"/>
</dbReference>
<evidence type="ECO:0000259" key="8">
    <source>
        <dbReference type="Pfam" id="PF00754"/>
    </source>
</evidence>
<keyword evidence="6" id="KW-0326">Glycosidase</keyword>
<dbReference type="InterPro" id="IPR016286">
    <property type="entry name" value="FUC_metazoa-typ"/>
</dbReference>
<dbReference type="PANTHER" id="PTHR10030">
    <property type="entry name" value="ALPHA-L-FUCOSIDASE"/>
    <property type="match status" value="1"/>
</dbReference>
<keyword evidence="4 7" id="KW-0732">Signal</keyword>
<evidence type="ECO:0000259" key="9">
    <source>
        <dbReference type="Pfam" id="PF01120"/>
    </source>
</evidence>
<feature type="signal peptide" evidence="7">
    <location>
        <begin position="1"/>
        <end position="19"/>
    </location>
</feature>
<name>A0A5R9KZA6_9BACT</name>
<evidence type="ECO:0000256" key="2">
    <source>
        <dbReference type="ARBA" id="ARBA00007951"/>
    </source>
</evidence>
<dbReference type="PANTHER" id="PTHR10030:SF37">
    <property type="entry name" value="ALPHA-L-FUCOSIDASE-RELATED"/>
    <property type="match status" value="1"/>
</dbReference>
<evidence type="ECO:0000256" key="1">
    <source>
        <dbReference type="ARBA" id="ARBA00004071"/>
    </source>
</evidence>
<evidence type="ECO:0000256" key="7">
    <source>
        <dbReference type="SAM" id="SignalP"/>
    </source>
</evidence>
<dbReference type="GO" id="GO:0006004">
    <property type="term" value="P:fucose metabolic process"/>
    <property type="evidence" value="ECO:0007669"/>
    <property type="project" value="InterPro"/>
</dbReference>
<dbReference type="SUPFAM" id="SSF51445">
    <property type="entry name" value="(Trans)glycosidases"/>
    <property type="match status" value="1"/>
</dbReference>
<evidence type="ECO:0000256" key="4">
    <source>
        <dbReference type="ARBA" id="ARBA00022729"/>
    </source>
</evidence>
<feature type="chain" id="PRO_5024460508" description="alpha-L-fucosidase" evidence="7">
    <location>
        <begin position="20"/>
        <end position="580"/>
    </location>
</feature>
<keyword evidence="11" id="KW-1185">Reference proteome</keyword>
<dbReference type="RefSeq" id="WP_138366849.1">
    <property type="nucleotide sequence ID" value="NZ_VCEJ01000004.1"/>
</dbReference>
<dbReference type="Gene3D" id="3.20.20.80">
    <property type="entry name" value="Glycosidases"/>
    <property type="match status" value="1"/>
</dbReference>
<dbReference type="Gene3D" id="2.60.120.260">
    <property type="entry name" value="Galactose-binding domain-like"/>
    <property type="match status" value="1"/>
</dbReference>
<dbReference type="Pfam" id="PF01120">
    <property type="entry name" value="Alpha_L_fucos"/>
    <property type="match status" value="1"/>
</dbReference>
<dbReference type="AlphaFoldDB" id="A0A5R9KZA6"/>
<comment type="function">
    <text evidence="1">Alpha-L-fucosidase is responsible for hydrolyzing the alpha-1,6-linked fucose joined to the reducing-end N-acetylglucosamine of the carbohydrate moieties of glycoproteins.</text>
</comment>
<dbReference type="InterPro" id="IPR057739">
    <property type="entry name" value="Glyco_hydro_29_N"/>
</dbReference>
<dbReference type="Pfam" id="PF00754">
    <property type="entry name" value="F5_F8_type_C"/>
    <property type="match status" value="1"/>
</dbReference>
<evidence type="ECO:0000313" key="10">
    <source>
        <dbReference type="EMBL" id="TLV01478.1"/>
    </source>
</evidence>
<evidence type="ECO:0000256" key="3">
    <source>
        <dbReference type="ARBA" id="ARBA00012662"/>
    </source>
</evidence>
<dbReference type="PRINTS" id="PR00741">
    <property type="entry name" value="GLHYDRLASE29"/>
</dbReference>
<proteinExistence type="inferred from homology"/>
<gene>
    <name evidence="10" type="ORF">FEN17_18805</name>
</gene>
<accession>A0A5R9KZA6</accession>
<dbReference type="InterPro" id="IPR000933">
    <property type="entry name" value="Glyco_hydro_29"/>
</dbReference>
<dbReference type="Proteomes" id="UP000306402">
    <property type="component" value="Unassembled WGS sequence"/>
</dbReference>
<evidence type="ECO:0000256" key="5">
    <source>
        <dbReference type="ARBA" id="ARBA00022801"/>
    </source>
</evidence>
<dbReference type="InterPro" id="IPR013780">
    <property type="entry name" value="Glyco_hydro_b"/>
</dbReference>
<feature type="domain" description="F5/8 type C" evidence="8">
    <location>
        <begin position="435"/>
        <end position="568"/>
    </location>
</feature>
<feature type="domain" description="Glycoside hydrolase family 29 N-terminal" evidence="9">
    <location>
        <begin position="29"/>
        <end position="322"/>
    </location>
</feature>
<sequence length="580" mass="65344">MKKLFFVLLLLCAFFNGFSQKEKSAGIPQAERLKWWQDAKMGLFIHWGPVSLIGKEISWSRKDYGAAKYDALYKRFNPKKFDAKEWVALAKASGMKYMVLTAKHHDGFCLFETKTTDYNIMNTPFGRDVCKELAEAAHEANMPICWYFSVADWKDPDCRDPKMNPVFAERVLKQVGELLTNYGKIGLLWIDFEGWPSPVEPKKVYDLARKLQPEIIINNRLEPFTPDESHGFVGNYADYATPEGFVAGYGKTAWETCTNMGHQWAWKFGDHPRSLKESVHTLLRCVGGNGNLLFNIGPDSTGVFPADFAARAREMGSWIKKNEPAIYNTKGGIYTPAADYVSSFKGDKLYIHLLNAAKNELTLPAIAAKVKRATLMDGTKINVTQSGKDLKISFPENKIDSIATIAVLTMDKPLSALSPIAPFSTTNSLAYNKKATASSSVGQFYHDPAAAFDDNPKTCWKIGRRKDIDVHQIYGKNIHYLSDEIMSLYQPTGWLEVDLGKPQPVGRIKLGESKYSESEIKKFKVQYLAGNSWKDLAADTKMGDWQKDITPVTAQKFRLVIDQYHGYFGVNEFELFPPGN</sequence>
<protein>
    <recommendedName>
        <fullName evidence="3">alpha-L-fucosidase</fullName>
        <ecNumber evidence="3">3.2.1.51</ecNumber>
    </recommendedName>
</protein>
<dbReference type="SMART" id="SM00812">
    <property type="entry name" value="Alpha_L_fucos"/>
    <property type="match status" value="1"/>
</dbReference>
<evidence type="ECO:0000313" key="11">
    <source>
        <dbReference type="Proteomes" id="UP000306402"/>
    </source>
</evidence>
<organism evidence="10 11">
    <name type="scientific">Dyadobacter luticola</name>
    <dbReference type="NCBI Taxonomy" id="1979387"/>
    <lineage>
        <taxon>Bacteria</taxon>
        <taxon>Pseudomonadati</taxon>
        <taxon>Bacteroidota</taxon>
        <taxon>Cytophagia</taxon>
        <taxon>Cytophagales</taxon>
        <taxon>Spirosomataceae</taxon>
        <taxon>Dyadobacter</taxon>
    </lineage>
</organism>
<dbReference type="GO" id="GO:0005764">
    <property type="term" value="C:lysosome"/>
    <property type="evidence" value="ECO:0007669"/>
    <property type="project" value="TreeGrafter"/>
</dbReference>
<dbReference type="EC" id="3.2.1.51" evidence="3"/>
<dbReference type="GO" id="GO:0016139">
    <property type="term" value="P:glycoside catabolic process"/>
    <property type="evidence" value="ECO:0007669"/>
    <property type="project" value="TreeGrafter"/>
</dbReference>
<dbReference type="Gene3D" id="2.60.40.1180">
    <property type="entry name" value="Golgi alpha-mannosidase II"/>
    <property type="match status" value="1"/>
</dbReference>
<dbReference type="SUPFAM" id="SSF49785">
    <property type="entry name" value="Galactose-binding domain-like"/>
    <property type="match status" value="1"/>
</dbReference>
<dbReference type="InterPro" id="IPR017853">
    <property type="entry name" value="GH"/>
</dbReference>
<reference evidence="10 11" key="1">
    <citation type="submission" date="2019-05" db="EMBL/GenBank/DDBJ databases">
        <authorList>
            <person name="Qu J.-H."/>
        </authorList>
    </citation>
    <scope>NUCLEOTIDE SEQUENCE [LARGE SCALE GENOMIC DNA]</scope>
    <source>
        <strain evidence="10 11">T17</strain>
    </source>
</reference>
<evidence type="ECO:0000256" key="6">
    <source>
        <dbReference type="ARBA" id="ARBA00023295"/>
    </source>
</evidence>
<dbReference type="EMBL" id="VCEJ01000004">
    <property type="protein sequence ID" value="TLV01478.1"/>
    <property type="molecule type" value="Genomic_DNA"/>
</dbReference>